<dbReference type="GO" id="GO:0003677">
    <property type="term" value="F:DNA binding"/>
    <property type="evidence" value="ECO:0007669"/>
    <property type="project" value="UniProtKB-UniRule"/>
</dbReference>
<keyword evidence="2 4" id="KW-0238">DNA-binding</keyword>
<comment type="similarity">
    <text evidence="4">Belongs to the WhiA family.</text>
</comment>
<dbReference type="AlphaFoldDB" id="A0A8J6P079"/>
<feature type="domain" description="WhiA LAGLIDADG-like" evidence="6">
    <location>
        <begin position="117"/>
        <end position="207"/>
    </location>
</feature>
<dbReference type="HAMAP" id="MF_01420">
    <property type="entry name" value="HTH_type_WhiA"/>
    <property type="match status" value="1"/>
</dbReference>
<dbReference type="Pfam" id="PF02650">
    <property type="entry name" value="HTH_WhiA"/>
    <property type="match status" value="1"/>
</dbReference>
<comment type="caution">
    <text evidence="7">The sequence shown here is derived from an EMBL/GenBank/DDBJ whole genome shotgun (WGS) entry which is preliminary data.</text>
</comment>
<dbReference type="SUPFAM" id="SSF55608">
    <property type="entry name" value="Homing endonucleases"/>
    <property type="match status" value="1"/>
</dbReference>
<dbReference type="InterPro" id="IPR027434">
    <property type="entry name" value="Homing_endonucl"/>
</dbReference>
<dbReference type="GO" id="GO:0051301">
    <property type="term" value="P:cell division"/>
    <property type="evidence" value="ECO:0007669"/>
    <property type="project" value="UniProtKB-UniRule"/>
</dbReference>
<dbReference type="InterPro" id="IPR039518">
    <property type="entry name" value="WhiA_LAGLIDADG_dom"/>
</dbReference>
<evidence type="ECO:0000313" key="7">
    <source>
        <dbReference type="EMBL" id="MBC8610279.1"/>
    </source>
</evidence>
<evidence type="ECO:0000313" key="8">
    <source>
        <dbReference type="Proteomes" id="UP000632659"/>
    </source>
</evidence>
<evidence type="ECO:0000256" key="3">
    <source>
        <dbReference type="ARBA" id="ARBA00023306"/>
    </source>
</evidence>
<evidence type="ECO:0000259" key="5">
    <source>
        <dbReference type="Pfam" id="PF02650"/>
    </source>
</evidence>
<keyword evidence="8" id="KW-1185">Reference proteome</keyword>
<evidence type="ECO:0000256" key="1">
    <source>
        <dbReference type="ARBA" id="ARBA00022618"/>
    </source>
</evidence>
<evidence type="ECO:0000256" key="4">
    <source>
        <dbReference type="HAMAP-Rule" id="MF_01420"/>
    </source>
</evidence>
<dbReference type="Pfam" id="PF14527">
    <property type="entry name" value="LAGLIDADG_WhiA"/>
    <property type="match status" value="1"/>
</dbReference>
<evidence type="ECO:0000259" key="6">
    <source>
        <dbReference type="Pfam" id="PF14527"/>
    </source>
</evidence>
<feature type="domain" description="Sporulation regulator WhiA C-terminal" evidence="5">
    <location>
        <begin position="210"/>
        <end position="293"/>
    </location>
</feature>
<gene>
    <name evidence="4 7" type="primary">whiA</name>
    <name evidence="7" type="ORF">H8702_03955</name>
</gene>
<proteinExistence type="inferred from homology"/>
<dbReference type="RefSeq" id="WP_093988673.1">
    <property type="nucleotide sequence ID" value="NZ_FYDD01000003.1"/>
</dbReference>
<comment type="function">
    <text evidence="4">Involved in cell division and chromosome segregation.</text>
</comment>
<dbReference type="PANTHER" id="PTHR37307:SF1">
    <property type="entry name" value="CELL DIVISION PROTEIN WHIA-RELATED"/>
    <property type="match status" value="1"/>
</dbReference>
<dbReference type="OrthoDB" id="401278at2"/>
<dbReference type="Gene3D" id="3.10.28.10">
    <property type="entry name" value="Homing endonucleases"/>
    <property type="match status" value="1"/>
</dbReference>
<dbReference type="GO" id="GO:0043937">
    <property type="term" value="P:regulation of sporulation"/>
    <property type="evidence" value="ECO:0007669"/>
    <property type="project" value="InterPro"/>
</dbReference>
<dbReference type="Proteomes" id="UP000632659">
    <property type="component" value="Unassembled WGS sequence"/>
</dbReference>
<protein>
    <recommendedName>
        <fullName evidence="4">Probable cell division protein WhiA</fullName>
    </recommendedName>
</protein>
<keyword evidence="3 4" id="KW-0131">Cell cycle</keyword>
<name>A0A8J6P079_9FIRM</name>
<keyword evidence="1 4" id="KW-0132">Cell division</keyword>
<dbReference type="NCBIfam" id="TIGR00647">
    <property type="entry name" value="DNA_bind_WhiA"/>
    <property type="match status" value="1"/>
</dbReference>
<accession>A0A8J6P079</accession>
<dbReference type="EMBL" id="JACRTL010000001">
    <property type="protein sequence ID" value="MBC8610279.1"/>
    <property type="molecule type" value="Genomic_DNA"/>
</dbReference>
<organism evidence="7 8">
    <name type="scientific">Massiliimalia timonensis</name>
    <dbReference type="NCBI Taxonomy" id="1987501"/>
    <lineage>
        <taxon>Bacteria</taxon>
        <taxon>Bacillati</taxon>
        <taxon>Bacillota</taxon>
        <taxon>Clostridia</taxon>
        <taxon>Eubacteriales</taxon>
        <taxon>Oscillospiraceae</taxon>
        <taxon>Massiliimalia</taxon>
    </lineage>
</organism>
<dbReference type="InterPro" id="IPR003802">
    <property type="entry name" value="Sporulation_regulator_WhiA"/>
</dbReference>
<dbReference type="PANTHER" id="PTHR37307">
    <property type="entry name" value="CELL DIVISION PROTEIN WHIA-RELATED"/>
    <property type="match status" value="1"/>
</dbReference>
<sequence length="300" mass="34314">MTFSQSVKQELCHAKFHCPECGFLCTYMALSLCQRQSPEILYRSDRPEVVEFLAENLVEDIGVIATVTNPDLSAKGKNKVLLLTLEDKEDRQAYLKRYEIPMKNALEKVKKACCRAAVLRGAFLSCGTIVDPAREYHLEFRFLDKEQADLFASFCERFDLRFHRATRKETDILYLKESEHIEDLLTFMGAVKSAMNLMDVKIVKEVRNNVNRITNCETANIQKTVTASVKQVRDIELIRAGKGLSFLSEDLQKTAKARLKYPELSLGELCKVIDPNLSRSGLNHRLKRLSAIAEEMRKEK</sequence>
<dbReference type="InterPro" id="IPR023054">
    <property type="entry name" value="Sporulation_regulator_WhiA_C"/>
</dbReference>
<reference evidence="7" key="1">
    <citation type="submission" date="2020-08" db="EMBL/GenBank/DDBJ databases">
        <title>Genome public.</title>
        <authorList>
            <person name="Liu C."/>
            <person name="Sun Q."/>
        </authorList>
    </citation>
    <scope>NUCLEOTIDE SEQUENCE</scope>
    <source>
        <strain evidence="7">NSJ-15</strain>
    </source>
</reference>
<evidence type="ECO:0000256" key="2">
    <source>
        <dbReference type="ARBA" id="ARBA00023125"/>
    </source>
</evidence>